<feature type="transmembrane region" description="Helical" evidence="7">
    <location>
        <begin position="398"/>
        <end position="418"/>
    </location>
</feature>
<comment type="subcellular location">
    <subcellularLocation>
        <location evidence="1">Membrane</location>
        <topology evidence="1">Multi-pass membrane protein</topology>
    </subcellularLocation>
</comment>
<feature type="compositionally biased region" description="Polar residues" evidence="6">
    <location>
        <begin position="10"/>
        <end position="35"/>
    </location>
</feature>
<evidence type="ECO:0000256" key="2">
    <source>
        <dbReference type="ARBA" id="ARBA00022448"/>
    </source>
</evidence>
<dbReference type="Gene3D" id="1.20.1740.10">
    <property type="entry name" value="Amino acid/polyamine transporter I"/>
    <property type="match status" value="1"/>
</dbReference>
<evidence type="ECO:0000256" key="1">
    <source>
        <dbReference type="ARBA" id="ARBA00004141"/>
    </source>
</evidence>
<evidence type="ECO:0000313" key="8">
    <source>
        <dbReference type="EMBL" id="OCF50812.1"/>
    </source>
</evidence>
<reference evidence="8" key="1">
    <citation type="submission" date="2013-07" db="EMBL/GenBank/DDBJ databases">
        <title>The Genome Sequence of Cryptococcus pinus CBS10737.</title>
        <authorList>
            <consortium name="The Broad Institute Genome Sequencing Platform"/>
            <person name="Cuomo C."/>
            <person name="Litvintseva A."/>
            <person name="Chen Y."/>
            <person name="Heitman J."/>
            <person name="Sun S."/>
            <person name="Springer D."/>
            <person name="Dromer F."/>
            <person name="Young S.K."/>
            <person name="Zeng Q."/>
            <person name="Gargeya S."/>
            <person name="Fitzgerald M."/>
            <person name="Abouelleil A."/>
            <person name="Alvarado L."/>
            <person name="Berlin A.M."/>
            <person name="Chapman S.B."/>
            <person name="Dewar J."/>
            <person name="Goldberg J."/>
            <person name="Griggs A."/>
            <person name="Gujja S."/>
            <person name="Hansen M."/>
            <person name="Howarth C."/>
            <person name="Imamovic A."/>
            <person name="Larimer J."/>
            <person name="McCowan C."/>
            <person name="Murphy C."/>
            <person name="Pearson M."/>
            <person name="Priest M."/>
            <person name="Roberts A."/>
            <person name="Saif S."/>
            <person name="Shea T."/>
            <person name="Sykes S."/>
            <person name="Wortman J."/>
            <person name="Nusbaum C."/>
            <person name="Birren B."/>
        </authorList>
    </citation>
    <scope>NUCLEOTIDE SEQUENCE [LARGE SCALE GENOMIC DNA]</scope>
    <source>
        <strain evidence="8">CBS 10737</strain>
    </source>
</reference>
<feature type="transmembrane region" description="Helical" evidence="7">
    <location>
        <begin position="153"/>
        <end position="174"/>
    </location>
</feature>
<feature type="transmembrane region" description="Helical" evidence="7">
    <location>
        <begin position="339"/>
        <end position="360"/>
    </location>
</feature>
<evidence type="ECO:0000256" key="5">
    <source>
        <dbReference type="ARBA" id="ARBA00023136"/>
    </source>
</evidence>
<dbReference type="STRING" id="1296096.A0A1B9I5N0"/>
<evidence type="ECO:0000256" key="7">
    <source>
        <dbReference type="SAM" id="Phobius"/>
    </source>
</evidence>
<dbReference type="EMBL" id="KI894009">
    <property type="protein sequence ID" value="OCF50812.1"/>
    <property type="molecule type" value="Genomic_DNA"/>
</dbReference>
<dbReference type="AlphaFoldDB" id="A0A1B9I5N0"/>
<organism evidence="8">
    <name type="scientific">Kwoniella pini CBS 10737</name>
    <dbReference type="NCBI Taxonomy" id="1296096"/>
    <lineage>
        <taxon>Eukaryota</taxon>
        <taxon>Fungi</taxon>
        <taxon>Dikarya</taxon>
        <taxon>Basidiomycota</taxon>
        <taxon>Agaricomycotina</taxon>
        <taxon>Tremellomycetes</taxon>
        <taxon>Tremellales</taxon>
        <taxon>Cryptococcaceae</taxon>
        <taxon>Kwoniella</taxon>
    </lineage>
</organism>
<dbReference type="GO" id="GO:0022857">
    <property type="term" value="F:transmembrane transporter activity"/>
    <property type="evidence" value="ECO:0007669"/>
    <property type="project" value="InterPro"/>
</dbReference>
<dbReference type="PANTHER" id="PTHR45649:SF9">
    <property type="entry name" value="AMINO-ACID PERMEASE 2"/>
    <property type="match status" value="1"/>
</dbReference>
<keyword evidence="5 7" id="KW-0472">Membrane</keyword>
<evidence type="ECO:0000256" key="4">
    <source>
        <dbReference type="ARBA" id="ARBA00022989"/>
    </source>
</evidence>
<dbReference type="GO" id="GO:0016020">
    <property type="term" value="C:membrane"/>
    <property type="evidence" value="ECO:0007669"/>
    <property type="project" value="UniProtKB-SubCell"/>
</dbReference>
<dbReference type="InterPro" id="IPR002293">
    <property type="entry name" value="AA/rel_permease1"/>
</dbReference>
<evidence type="ECO:0000256" key="6">
    <source>
        <dbReference type="SAM" id="MobiDB-lite"/>
    </source>
</evidence>
<feature type="transmembrane region" description="Helical" evidence="7">
    <location>
        <begin position="186"/>
        <end position="207"/>
    </location>
</feature>
<evidence type="ECO:0000256" key="3">
    <source>
        <dbReference type="ARBA" id="ARBA00022692"/>
    </source>
</evidence>
<name>A0A1B9I5N0_9TREE</name>
<feature type="transmembrane region" description="Helical" evidence="7">
    <location>
        <begin position="424"/>
        <end position="446"/>
    </location>
</feature>
<dbReference type="PANTHER" id="PTHR45649">
    <property type="entry name" value="AMINO-ACID PERMEASE BAT1"/>
    <property type="match status" value="1"/>
</dbReference>
<proteinExistence type="predicted"/>
<feature type="region of interest" description="Disordered" evidence="6">
    <location>
        <begin position="1"/>
        <end position="35"/>
    </location>
</feature>
<feature type="transmembrane region" description="Helical" evidence="7">
    <location>
        <begin position="114"/>
        <end position="133"/>
    </location>
</feature>
<keyword evidence="3 7" id="KW-0812">Transmembrane</keyword>
<keyword evidence="2" id="KW-0813">Transport</keyword>
<keyword evidence="4 7" id="KW-1133">Transmembrane helix</keyword>
<gene>
    <name evidence="8" type="ORF">I206_02869</name>
</gene>
<feature type="transmembrane region" description="Helical" evidence="7">
    <location>
        <begin position="466"/>
        <end position="486"/>
    </location>
</feature>
<feature type="transmembrane region" description="Helical" evidence="7">
    <location>
        <begin position="213"/>
        <end position="232"/>
    </location>
</feature>
<dbReference type="Pfam" id="PF13520">
    <property type="entry name" value="AA_permease_2"/>
    <property type="match status" value="1"/>
</dbReference>
<feature type="transmembrane region" description="Helical" evidence="7">
    <location>
        <begin position="498"/>
        <end position="517"/>
    </location>
</feature>
<accession>A0A1B9I5N0</accession>
<feature type="transmembrane region" description="Helical" evidence="7">
    <location>
        <begin position="294"/>
        <end position="319"/>
    </location>
</feature>
<sequence length="541" mass="58418">MGDIEKYSEGNENSVPQLNDGTLNHGDNSNGSSLGKGSVDDEVLLAKLGYKSEFIREFGNLETFSFAMSIMGMTASIATTFTTPLTYGGVASVVWCWLAGSIMNISLGASIAEIVSAYPTAGGLYTASAALVPRAYRPIVGWVTGYLNILGQVAGVASTEWGLSGMILAAVVICRETYEIKVWHQFLLFCALLIMHGFLNSLPTAGLARLTRYFVFINIGSAIIIIITLLATTPRSEMHPGSYIFTETINGTGWPNNGLAFMMGLLSVQWTMTDYDAAAHISEEVHRAAIAAPVAIFVAVLNTGAIGWILNIVLCVTAGDVSALPGPSGNAFLGIMYLRMGKAGAIVLWSFVCLIAAFTVQTALQANSRTVFAFSRDGGFPDRGLFGRMNKKTRTPVISVWVVVFISALMGVLAFASLTAVNAIFSMCAVALDLSYLIPVVCRRIFDGHEEVKFTPGPFYMRGWGLYVNIVMTVWTLFEVTILAFPASYPLTWDTFNYSAPITGAVMALSLIWYFAAGRRYYDGPKSNLSTEQKVAVQPEL</sequence>
<dbReference type="OrthoDB" id="10054429at2759"/>
<dbReference type="PIRSF" id="PIRSF006060">
    <property type="entry name" value="AA_transporter"/>
    <property type="match status" value="1"/>
</dbReference>
<feature type="transmembrane region" description="Helical" evidence="7">
    <location>
        <begin position="61"/>
        <end position="81"/>
    </location>
</feature>
<reference evidence="8" key="2">
    <citation type="submission" date="2016-07" db="EMBL/GenBank/DDBJ databases">
        <title>Evolution of pathogenesis and genome organization in the Tremellales.</title>
        <authorList>
            <person name="Cuomo C."/>
            <person name="Litvintseva A."/>
            <person name="Heitman J."/>
            <person name="Chen Y."/>
            <person name="Sun S."/>
            <person name="Springer D."/>
            <person name="Dromer F."/>
            <person name="Young S."/>
            <person name="Zeng Q."/>
            <person name="Chapman S."/>
            <person name="Gujja S."/>
            <person name="Saif S."/>
            <person name="Birren B."/>
        </authorList>
    </citation>
    <scope>NUCLEOTIDE SEQUENCE</scope>
    <source>
        <strain evidence="8">CBS 10737</strain>
    </source>
</reference>
<feature type="transmembrane region" description="Helical" evidence="7">
    <location>
        <begin position="87"/>
        <end position="107"/>
    </location>
</feature>
<protein>
    <submittedName>
        <fullName evidence="8">Amino acid permease</fullName>
    </submittedName>
</protein>